<dbReference type="Proteomes" id="UP001152622">
    <property type="component" value="Chromosome 10"/>
</dbReference>
<evidence type="ECO:0000313" key="1">
    <source>
        <dbReference type="EMBL" id="KAJ8348888.1"/>
    </source>
</evidence>
<protein>
    <submittedName>
        <fullName evidence="1">Uncharacterized protein</fullName>
    </submittedName>
</protein>
<reference evidence="1" key="1">
    <citation type="journal article" date="2023" name="Science">
        <title>Genome structures resolve the early diversification of teleost fishes.</title>
        <authorList>
            <person name="Parey E."/>
            <person name="Louis A."/>
            <person name="Montfort J."/>
            <person name="Bouchez O."/>
            <person name="Roques C."/>
            <person name="Iampietro C."/>
            <person name="Lluch J."/>
            <person name="Castinel A."/>
            <person name="Donnadieu C."/>
            <person name="Desvignes T."/>
            <person name="Floi Bucao C."/>
            <person name="Jouanno E."/>
            <person name="Wen M."/>
            <person name="Mejri S."/>
            <person name="Dirks R."/>
            <person name="Jansen H."/>
            <person name="Henkel C."/>
            <person name="Chen W.J."/>
            <person name="Zahm M."/>
            <person name="Cabau C."/>
            <person name="Klopp C."/>
            <person name="Thompson A.W."/>
            <person name="Robinson-Rechavi M."/>
            <person name="Braasch I."/>
            <person name="Lecointre G."/>
            <person name="Bobe J."/>
            <person name="Postlethwait J.H."/>
            <person name="Berthelot C."/>
            <person name="Roest Crollius H."/>
            <person name="Guiguen Y."/>
        </authorList>
    </citation>
    <scope>NUCLEOTIDE SEQUENCE</scope>
    <source>
        <strain evidence="1">WJC10195</strain>
    </source>
</reference>
<accession>A0A9Q1F112</accession>
<proteinExistence type="predicted"/>
<keyword evidence="2" id="KW-1185">Reference proteome</keyword>
<organism evidence="1 2">
    <name type="scientific">Synaphobranchus kaupii</name>
    <name type="common">Kaup's arrowtooth eel</name>
    <dbReference type="NCBI Taxonomy" id="118154"/>
    <lineage>
        <taxon>Eukaryota</taxon>
        <taxon>Metazoa</taxon>
        <taxon>Chordata</taxon>
        <taxon>Craniata</taxon>
        <taxon>Vertebrata</taxon>
        <taxon>Euteleostomi</taxon>
        <taxon>Actinopterygii</taxon>
        <taxon>Neopterygii</taxon>
        <taxon>Teleostei</taxon>
        <taxon>Anguilliformes</taxon>
        <taxon>Synaphobranchidae</taxon>
        <taxon>Synaphobranchus</taxon>
    </lineage>
</organism>
<name>A0A9Q1F112_SYNKA</name>
<dbReference type="EMBL" id="JAINUF010000010">
    <property type="protein sequence ID" value="KAJ8348888.1"/>
    <property type="molecule type" value="Genomic_DNA"/>
</dbReference>
<comment type="caution">
    <text evidence="1">The sequence shown here is derived from an EMBL/GenBank/DDBJ whole genome shotgun (WGS) entry which is preliminary data.</text>
</comment>
<sequence>MPLCEAPVGIVTVVILSPAFPKLSAACMPAACWRRSLYCRGSLRRGPAPIRRRRTDMIRWAFSRIRGGGGRSWRLCGNRAQSNLHVPTAVRSFRADTPLVRFMKAPKLSEELLLHNEMGTILHH</sequence>
<gene>
    <name evidence="1" type="ORF">SKAU_G00274770</name>
</gene>
<evidence type="ECO:0000313" key="2">
    <source>
        <dbReference type="Proteomes" id="UP001152622"/>
    </source>
</evidence>
<dbReference type="AlphaFoldDB" id="A0A9Q1F112"/>